<evidence type="ECO:0000256" key="1">
    <source>
        <dbReference type="ARBA" id="ARBA00010111"/>
    </source>
</evidence>
<dbReference type="HAMAP" id="MF_00391">
    <property type="entry name" value="Ribosomal_bL34"/>
    <property type="match status" value="1"/>
</dbReference>
<sequence>MPAFTMSALALALPRTTSTSSVKAPSAARLAAKKSVASVVAFAPRATAPMRAQRGALVVTAGGKSIGCTLGGTRRKRARTSGFRTRIASASGRKVLKNRRAKGRKVLAPAGAVRGWNKEKK</sequence>
<dbReference type="GO" id="GO:0003735">
    <property type="term" value="F:structural constituent of ribosome"/>
    <property type="evidence" value="ECO:0007669"/>
    <property type="project" value="InterPro"/>
</dbReference>
<comment type="similarity">
    <text evidence="1">Belongs to the bacterial ribosomal protein bL34 family.</text>
</comment>
<proteinExistence type="inferred from homology"/>
<dbReference type="AlphaFoldDB" id="A0A7R9XSV8"/>
<dbReference type="EMBL" id="HBDX01005418">
    <property type="protein sequence ID" value="CAD8223937.1"/>
    <property type="molecule type" value="Transcribed_RNA"/>
</dbReference>
<evidence type="ECO:0000256" key="4">
    <source>
        <dbReference type="SAM" id="SignalP"/>
    </source>
</evidence>
<gene>
    <name evidence="5" type="ORF">OLUC0939_LOCUS4663</name>
</gene>
<keyword evidence="3" id="KW-0687">Ribonucleoprotein</keyword>
<feature type="chain" id="PRO_5030625378" evidence="4">
    <location>
        <begin position="20"/>
        <end position="121"/>
    </location>
</feature>
<dbReference type="NCBIfam" id="TIGR01030">
    <property type="entry name" value="rpmH_bact"/>
    <property type="match status" value="1"/>
</dbReference>
<accession>A0A7R9XSV8</accession>
<dbReference type="InterPro" id="IPR000271">
    <property type="entry name" value="Ribosomal_bL34"/>
</dbReference>
<dbReference type="GO" id="GO:0005840">
    <property type="term" value="C:ribosome"/>
    <property type="evidence" value="ECO:0007669"/>
    <property type="project" value="UniProtKB-KW"/>
</dbReference>
<keyword evidence="4" id="KW-0732">Signal</keyword>
<evidence type="ECO:0000256" key="3">
    <source>
        <dbReference type="ARBA" id="ARBA00023274"/>
    </source>
</evidence>
<name>A0A7R9XSV8_9CHLO</name>
<feature type="signal peptide" evidence="4">
    <location>
        <begin position="1"/>
        <end position="19"/>
    </location>
</feature>
<protein>
    <submittedName>
        <fullName evidence="5">Uncharacterized protein</fullName>
    </submittedName>
</protein>
<dbReference type="GO" id="GO:1990904">
    <property type="term" value="C:ribonucleoprotein complex"/>
    <property type="evidence" value="ECO:0007669"/>
    <property type="project" value="UniProtKB-KW"/>
</dbReference>
<organism evidence="5">
    <name type="scientific">Ostreococcus sp. 'lucimarinus'</name>
    <dbReference type="NCBI Taxonomy" id="242159"/>
    <lineage>
        <taxon>Eukaryota</taxon>
        <taxon>Viridiplantae</taxon>
        <taxon>Chlorophyta</taxon>
        <taxon>Mamiellophyceae</taxon>
        <taxon>Mamiellales</taxon>
        <taxon>Bathycoccaceae</taxon>
        <taxon>Ostreococcus</taxon>
    </lineage>
</organism>
<dbReference type="Pfam" id="PF00468">
    <property type="entry name" value="Ribosomal_L34"/>
    <property type="match status" value="1"/>
</dbReference>
<evidence type="ECO:0000256" key="2">
    <source>
        <dbReference type="ARBA" id="ARBA00022980"/>
    </source>
</evidence>
<dbReference type="Gene3D" id="1.10.287.3980">
    <property type="match status" value="1"/>
</dbReference>
<dbReference type="GO" id="GO:0006412">
    <property type="term" value="P:translation"/>
    <property type="evidence" value="ECO:0007669"/>
    <property type="project" value="InterPro"/>
</dbReference>
<keyword evidence="2" id="KW-0689">Ribosomal protein</keyword>
<reference evidence="5" key="1">
    <citation type="submission" date="2021-01" db="EMBL/GenBank/DDBJ databases">
        <authorList>
            <person name="Corre E."/>
            <person name="Pelletier E."/>
            <person name="Niang G."/>
            <person name="Scheremetjew M."/>
            <person name="Finn R."/>
            <person name="Kale V."/>
            <person name="Holt S."/>
            <person name="Cochrane G."/>
            <person name="Meng A."/>
            <person name="Brown T."/>
            <person name="Cohen L."/>
        </authorList>
    </citation>
    <scope>NUCLEOTIDE SEQUENCE</scope>
    <source>
        <strain evidence="5">Clade-A-BCC118000</strain>
    </source>
</reference>
<evidence type="ECO:0000313" key="5">
    <source>
        <dbReference type="EMBL" id="CAD8223937.1"/>
    </source>
</evidence>